<dbReference type="SUPFAM" id="SSF81296">
    <property type="entry name" value="E set domains"/>
    <property type="match status" value="1"/>
</dbReference>
<evidence type="ECO:0000313" key="3">
    <source>
        <dbReference type="Proteomes" id="UP000324222"/>
    </source>
</evidence>
<proteinExistence type="predicted"/>
<organism evidence="2 3">
    <name type="scientific">Portunus trituberculatus</name>
    <name type="common">Swimming crab</name>
    <name type="synonym">Neptunus trituberculatus</name>
    <dbReference type="NCBI Taxonomy" id="210409"/>
    <lineage>
        <taxon>Eukaryota</taxon>
        <taxon>Metazoa</taxon>
        <taxon>Ecdysozoa</taxon>
        <taxon>Arthropoda</taxon>
        <taxon>Crustacea</taxon>
        <taxon>Multicrustacea</taxon>
        <taxon>Malacostraca</taxon>
        <taxon>Eumalacostraca</taxon>
        <taxon>Eucarida</taxon>
        <taxon>Decapoda</taxon>
        <taxon>Pleocyemata</taxon>
        <taxon>Brachyura</taxon>
        <taxon>Eubrachyura</taxon>
        <taxon>Portunoidea</taxon>
        <taxon>Portunidae</taxon>
        <taxon>Portuninae</taxon>
        <taxon>Portunus</taxon>
    </lineage>
</organism>
<dbReference type="EMBL" id="VSRR010005123">
    <property type="protein sequence ID" value="MPC41596.1"/>
    <property type="molecule type" value="Genomic_DNA"/>
</dbReference>
<sequence length="164" mass="18863">MAPKLNEKGAEMNFMEQRLLWAEMDRFTHNLKPGPNHILRSSTSSSITNLNDFTFRDLEKQPNPDNLVAPENTLFNFCGCGWPQHMLLPRGKQEGMSFELFVMVTDWNQDKLNYPWVKKKKPRLKPQMPRPGDATAWLFPSKCEVVGNAMFSDGEDENANSTKE</sequence>
<protein>
    <submittedName>
        <fullName evidence="2">Hemocyanin A chain</fullName>
    </submittedName>
</protein>
<feature type="domain" description="Hemocyanin C-terminal" evidence="1">
    <location>
        <begin position="1"/>
        <end position="113"/>
    </location>
</feature>
<dbReference type="AlphaFoldDB" id="A0A5B7F8J1"/>
<dbReference type="OrthoDB" id="8119704at2759"/>
<gene>
    <name evidence="2" type="primary">HCA</name>
    <name evidence="2" type="ORF">E2C01_035196</name>
</gene>
<dbReference type="InterPro" id="IPR014756">
    <property type="entry name" value="Ig_E-set"/>
</dbReference>
<keyword evidence="3" id="KW-1185">Reference proteome</keyword>
<dbReference type="Pfam" id="PF03723">
    <property type="entry name" value="Hemocyanin_C"/>
    <property type="match status" value="1"/>
</dbReference>
<evidence type="ECO:0000313" key="2">
    <source>
        <dbReference type="EMBL" id="MPC41596.1"/>
    </source>
</evidence>
<reference evidence="2 3" key="1">
    <citation type="submission" date="2019-05" db="EMBL/GenBank/DDBJ databases">
        <title>Another draft genome of Portunus trituberculatus and its Hox gene families provides insights of decapod evolution.</title>
        <authorList>
            <person name="Jeong J.-H."/>
            <person name="Song I."/>
            <person name="Kim S."/>
            <person name="Choi T."/>
            <person name="Kim D."/>
            <person name="Ryu S."/>
            <person name="Kim W."/>
        </authorList>
    </citation>
    <scope>NUCLEOTIDE SEQUENCE [LARGE SCALE GENOMIC DNA]</scope>
    <source>
        <tissue evidence="2">Muscle</tissue>
    </source>
</reference>
<name>A0A5B7F8J1_PORTR</name>
<dbReference type="Proteomes" id="UP000324222">
    <property type="component" value="Unassembled WGS sequence"/>
</dbReference>
<dbReference type="PANTHER" id="PTHR11511">
    <property type="entry name" value="LARVAL STORAGE PROTEIN/PHENOLOXIDASE"/>
    <property type="match status" value="1"/>
</dbReference>
<dbReference type="InterPro" id="IPR013788">
    <property type="entry name" value="Hemocyanin/hexamerin"/>
</dbReference>
<dbReference type="PANTHER" id="PTHR11511:SF24">
    <property type="entry name" value="GH04080P"/>
    <property type="match status" value="1"/>
</dbReference>
<accession>A0A5B7F8J1</accession>
<comment type="caution">
    <text evidence="2">The sequence shown here is derived from an EMBL/GenBank/DDBJ whole genome shotgun (WGS) entry which is preliminary data.</text>
</comment>
<dbReference type="InterPro" id="IPR037020">
    <property type="entry name" value="Hemocyanin_C_sf"/>
</dbReference>
<dbReference type="Gene3D" id="2.60.40.1520">
    <property type="entry name" value="Hemocyanin, C-terminal domain"/>
    <property type="match status" value="1"/>
</dbReference>
<dbReference type="InterPro" id="IPR005203">
    <property type="entry name" value="Hemocyanin_C"/>
</dbReference>
<evidence type="ECO:0000259" key="1">
    <source>
        <dbReference type="Pfam" id="PF03723"/>
    </source>
</evidence>